<dbReference type="Pfam" id="PF17853">
    <property type="entry name" value="GGDEF_2"/>
    <property type="match status" value="1"/>
</dbReference>
<reference evidence="4 5" key="1">
    <citation type="journal article" date="2018" name="Environ. Microbiol.">
        <title>Novel energy conservation strategies and behaviour of Pelotomaculum schinkii driving syntrophic propionate catabolism.</title>
        <authorList>
            <person name="Hidalgo-Ahumada C.A.P."/>
            <person name="Nobu M.K."/>
            <person name="Narihiro T."/>
            <person name="Tamaki H."/>
            <person name="Liu W.T."/>
            <person name="Kamagata Y."/>
            <person name="Stams A.J.M."/>
            <person name="Imachi H."/>
            <person name="Sousa D.Z."/>
        </authorList>
    </citation>
    <scope>NUCLEOTIDE SEQUENCE [LARGE SCALE GENOMIC DNA]</scope>
    <source>
        <strain evidence="4 5">HH</strain>
    </source>
</reference>
<proteinExistence type="inferred from homology"/>
<name>A0A4Y7RAZ3_9FIRM</name>
<dbReference type="InterPro" id="IPR042070">
    <property type="entry name" value="PucR_C-HTH_sf"/>
</dbReference>
<accession>A0A4Y7RAZ3</accession>
<evidence type="ECO:0000313" key="4">
    <source>
        <dbReference type="EMBL" id="TEB05909.1"/>
    </source>
</evidence>
<dbReference type="InterPro" id="IPR041522">
    <property type="entry name" value="CdaR_GGDEF"/>
</dbReference>
<protein>
    <submittedName>
        <fullName evidence="4">Purine catabolism regulatory protein</fullName>
    </submittedName>
</protein>
<gene>
    <name evidence="4" type="primary">pucR_2</name>
    <name evidence="4" type="ORF">Psch_02951</name>
</gene>
<dbReference type="Gene3D" id="1.10.10.2840">
    <property type="entry name" value="PucR C-terminal helix-turn-helix domain"/>
    <property type="match status" value="1"/>
</dbReference>
<evidence type="ECO:0000313" key="5">
    <source>
        <dbReference type="Proteomes" id="UP000298324"/>
    </source>
</evidence>
<evidence type="ECO:0000259" key="2">
    <source>
        <dbReference type="Pfam" id="PF13556"/>
    </source>
</evidence>
<sequence length="431" mass="49271">MLMARDLLQADDVDVDSLYDEFLQIIIHGGGYKGIADLLAQKLEVSVLIEDEFFFVQARSFFNTSTFSKKQKKNGIKYWKPQYLDPRIIEYVRMLQNTLRPVVIPELPEYGITSARLVFPVVIKNKIKKYLNIFKKDLNWEQMRIARAALHSLAVMETCRYAQVELEDRIMKSLVLGLISDKDEASKIHGEKQVLGFDLSREAVFAVVQIKEAPGKWQIEEVLRSIISDLYINASAIAINDEQAVLLVQPSEGYTLESTVVNESLQVIFEGLKMIFSGCKVKIGVGRQCFKPRDYKVAYNEACQALSFTGPKQGSEEGVIYYHSLRLMGVLLHPVNEQTLPVFVRLILGKLHDYSIAHNINLIESLECYLKHNCCIQSAARELFIHPNTLRYRLEKAEKVSGLDLADNDTKLELQLAIKLYRYQGDLLWKV</sequence>
<organism evidence="4 5">
    <name type="scientific">Pelotomaculum schinkii</name>
    <dbReference type="NCBI Taxonomy" id="78350"/>
    <lineage>
        <taxon>Bacteria</taxon>
        <taxon>Bacillati</taxon>
        <taxon>Bacillota</taxon>
        <taxon>Clostridia</taxon>
        <taxon>Eubacteriales</taxon>
        <taxon>Desulfotomaculaceae</taxon>
        <taxon>Pelotomaculum</taxon>
    </lineage>
</organism>
<feature type="domain" description="CdaR GGDEF-like" evidence="3">
    <location>
        <begin position="193"/>
        <end position="307"/>
    </location>
</feature>
<dbReference type="AlphaFoldDB" id="A0A4Y7RAZ3"/>
<comment type="similarity">
    <text evidence="1">Belongs to the CdaR family.</text>
</comment>
<dbReference type="PANTHER" id="PTHR33744">
    <property type="entry name" value="CARBOHYDRATE DIACID REGULATOR"/>
    <property type="match status" value="1"/>
</dbReference>
<dbReference type="InterPro" id="IPR051448">
    <property type="entry name" value="CdaR-like_regulators"/>
</dbReference>
<dbReference type="EMBL" id="QFGA01000002">
    <property type="protein sequence ID" value="TEB05909.1"/>
    <property type="molecule type" value="Genomic_DNA"/>
</dbReference>
<dbReference type="Proteomes" id="UP000298324">
    <property type="component" value="Unassembled WGS sequence"/>
</dbReference>
<evidence type="ECO:0000256" key="1">
    <source>
        <dbReference type="ARBA" id="ARBA00006754"/>
    </source>
</evidence>
<dbReference type="Pfam" id="PF13556">
    <property type="entry name" value="HTH_30"/>
    <property type="match status" value="1"/>
</dbReference>
<dbReference type="InterPro" id="IPR025736">
    <property type="entry name" value="PucR_C-HTH_dom"/>
</dbReference>
<comment type="caution">
    <text evidence="4">The sequence shown here is derived from an EMBL/GenBank/DDBJ whole genome shotgun (WGS) entry which is preliminary data.</text>
</comment>
<feature type="domain" description="PucR C-terminal helix-turn-helix" evidence="2">
    <location>
        <begin position="362"/>
        <end position="419"/>
    </location>
</feature>
<dbReference type="RefSeq" id="WP_134218924.1">
    <property type="nucleotide sequence ID" value="NZ_QFGA01000002.1"/>
</dbReference>
<evidence type="ECO:0000259" key="3">
    <source>
        <dbReference type="Pfam" id="PF17853"/>
    </source>
</evidence>
<keyword evidence="5" id="KW-1185">Reference proteome</keyword>